<reference evidence="3" key="1">
    <citation type="journal article" date="2012" name="MBio">
        <title>Comparative genome analysis of Trichophyton rubrum and related dermatophytes reveals candidate genes involved in infection.</title>
        <authorList>
            <person name="Martinez D.A."/>
            <person name="Oliver B.G."/>
            <person name="Graeser Y."/>
            <person name="Goldberg J.M."/>
            <person name="Li W."/>
            <person name="Martinez-Rossi N.M."/>
            <person name="Monod M."/>
            <person name="Shelest E."/>
            <person name="Barton R.C."/>
            <person name="Birch E."/>
            <person name="Brakhage A.A."/>
            <person name="Chen Z."/>
            <person name="Gurr S.J."/>
            <person name="Heiman D."/>
            <person name="Heitman J."/>
            <person name="Kosti I."/>
            <person name="Rossi A."/>
            <person name="Saif S."/>
            <person name="Samalova M."/>
            <person name="Saunders C.W."/>
            <person name="Shea T."/>
            <person name="Summerbell R.C."/>
            <person name="Xu J."/>
            <person name="Young S."/>
            <person name="Zeng Q."/>
            <person name="Birren B.W."/>
            <person name="Cuomo C.A."/>
            <person name="White T.C."/>
        </authorList>
    </citation>
    <scope>NUCLEOTIDE SEQUENCE [LARGE SCALE GENOMIC DNA]</scope>
    <source>
        <strain evidence="3">CBS 112818</strain>
    </source>
</reference>
<evidence type="ECO:0000313" key="3">
    <source>
        <dbReference type="Proteomes" id="UP000009172"/>
    </source>
</evidence>
<dbReference type="EMBL" id="GG698485">
    <property type="protein sequence ID" value="EGD94966.1"/>
    <property type="molecule type" value="Genomic_DNA"/>
</dbReference>
<evidence type="ECO:0000313" key="2">
    <source>
        <dbReference type="EMBL" id="EGD94966.1"/>
    </source>
</evidence>
<proteinExistence type="predicted"/>
<gene>
    <name evidence="2" type="ORF">TESG_08362</name>
</gene>
<feature type="region of interest" description="Disordered" evidence="1">
    <location>
        <begin position="95"/>
        <end position="125"/>
    </location>
</feature>
<feature type="compositionally biased region" description="Basic and acidic residues" evidence="1">
    <location>
        <begin position="95"/>
        <end position="115"/>
    </location>
</feature>
<sequence length="125" mass="14597">MTSVTSTIHRCYMVVSGWRRWLARSVPRPTETTCYHAALGCYCSVTTCKEGENYRRRTVWVEIADAHPYCKRQAGLPAPAWRLLLEADGNREIQRYRDDRRREGGKEKENRHDLAGYEGQRPPLR</sequence>
<keyword evidence="3" id="KW-1185">Reference proteome</keyword>
<protein>
    <submittedName>
        <fullName evidence="2">Uncharacterized protein</fullName>
    </submittedName>
</protein>
<evidence type="ECO:0000256" key="1">
    <source>
        <dbReference type="SAM" id="MobiDB-lite"/>
    </source>
</evidence>
<accession>F2RUG7</accession>
<dbReference type="Proteomes" id="UP000009172">
    <property type="component" value="Unassembled WGS sequence"/>
</dbReference>
<organism evidence="2 3">
    <name type="scientific">Trichophyton tonsurans (strain CBS 112818)</name>
    <name type="common">Scalp ringworm fungus</name>
    <dbReference type="NCBI Taxonomy" id="647933"/>
    <lineage>
        <taxon>Eukaryota</taxon>
        <taxon>Fungi</taxon>
        <taxon>Dikarya</taxon>
        <taxon>Ascomycota</taxon>
        <taxon>Pezizomycotina</taxon>
        <taxon>Eurotiomycetes</taxon>
        <taxon>Eurotiomycetidae</taxon>
        <taxon>Onygenales</taxon>
        <taxon>Arthrodermataceae</taxon>
        <taxon>Trichophyton</taxon>
    </lineage>
</organism>
<name>F2RUG7_TRIT1</name>
<dbReference type="HOGENOM" id="CLU_1994269_0_0_1"/>
<dbReference type="AlphaFoldDB" id="F2RUG7"/>